<gene>
    <name evidence="2" type="primary">AVEN_55544_1</name>
    <name evidence="2" type="ORF">TNIN_344641</name>
</gene>
<feature type="compositionally biased region" description="Basic and acidic residues" evidence="1">
    <location>
        <begin position="531"/>
        <end position="558"/>
    </location>
</feature>
<feature type="compositionally biased region" description="Low complexity" evidence="1">
    <location>
        <begin position="14"/>
        <end position="24"/>
    </location>
</feature>
<accession>A0A8X6X6D4</accession>
<organism evidence="2 3">
    <name type="scientific">Trichonephila inaurata madagascariensis</name>
    <dbReference type="NCBI Taxonomy" id="2747483"/>
    <lineage>
        <taxon>Eukaryota</taxon>
        <taxon>Metazoa</taxon>
        <taxon>Ecdysozoa</taxon>
        <taxon>Arthropoda</taxon>
        <taxon>Chelicerata</taxon>
        <taxon>Arachnida</taxon>
        <taxon>Araneae</taxon>
        <taxon>Araneomorphae</taxon>
        <taxon>Entelegynae</taxon>
        <taxon>Araneoidea</taxon>
        <taxon>Nephilidae</taxon>
        <taxon>Trichonephila</taxon>
        <taxon>Trichonephila inaurata</taxon>
    </lineage>
</organism>
<reference evidence="2" key="1">
    <citation type="submission" date="2020-08" db="EMBL/GenBank/DDBJ databases">
        <title>Multicomponent nature underlies the extraordinary mechanical properties of spider dragline silk.</title>
        <authorList>
            <person name="Kono N."/>
            <person name="Nakamura H."/>
            <person name="Mori M."/>
            <person name="Yoshida Y."/>
            <person name="Ohtoshi R."/>
            <person name="Malay A.D."/>
            <person name="Moran D.A.P."/>
            <person name="Tomita M."/>
            <person name="Numata K."/>
            <person name="Arakawa K."/>
        </authorList>
    </citation>
    <scope>NUCLEOTIDE SEQUENCE</scope>
</reference>
<evidence type="ECO:0000256" key="1">
    <source>
        <dbReference type="SAM" id="MobiDB-lite"/>
    </source>
</evidence>
<evidence type="ECO:0000313" key="3">
    <source>
        <dbReference type="Proteomes" id="UP000886998"/>
    </source>
</evidence>
<sequence length="634" mass="72988">MSRQFFGLPDDSNQRQQHQQQYQQNPDPFSQMFGAHSQPVPSRPPPPPNHPHVQRRPNQPPQRQGYYAPQPVAYHQPHHSHHPQTVAYHPQPHHPPQPHPSYDGPPAVPGHQQGFGQVKTEGNETKTEGLPRDGRKHPYPPHAQHRQHPVATEYHVKHPHQAVEYVHPPEAAVEYHHPQHAAVEYHHPPQAAVEYQPIPKHAVEYHHVPEQPVVEHHGTAIEIHSNPDHHPHHEHVEYHHAPEVEYHHYPTHKPKRFHFSFKETPDYKIVDKHLKLPPVKFRFHINPKITITSNTKDPLDKKHHDDEHDLEPYPPPDAFSDHNAPPSYSEHTIEHFTPKHHYPVVHHEATHYPVEHHAVEHHAVQHYPVEHHEAQHYPVEHHVASHPQPEYTYDLSRGHSHINPHRSSGHYEPTFKIKTRPIIFTEPPPTRPPTTTTRRTTTTTPRTTTTTTTTTARPRSRTRARLNARNPGFSVAFTQAPTTSTTSIARNEKPTSTTTTTTAAPPTSRFTPAEETTPRTTPTLNVDANEIDMRKDSELPRRRPEPIREESSSVERSESFSFENSESVKVIETTMLIDGKNQTVKFYYITQPVKLPLDVFQRVTGQKKSSSGMSVIKIRDKRSATDLYELQPIY</sequence>
<protein>
    <submittedName>
        <fullName evidence="2">Uncharacterized protein</fullName>
    </submittedName>
</protein>
<feature type="compositionally biased region" description="Low complexity" evidence="1">
    <location>
        <begin position="494"/>
        <end position="523"/>
    </location>
</feature>
<dbReference type="AlphaFoldDB" id="A0A8X6X6D4"/>
<feature type="compositionally biased region" description="Low complexity" evidence="1">
    <location>
        <begin position="433"/>
        <end position="457"/>
    </location>
</feature>
<feature type="compositionally biased region" description="Basic and acidic residues" evidence="1">
    <location>
        <begin position="297"/>
        <end position="311"/>
    </location>
</feature>
<proteinExistence type="predicted"/>
<feature type="region of interest" description="Disordered" evidence="1">
    <location>
        <begin position="291"/>
        <end position="330"/>
    </location>
</feature>
<comment type="caution">
    <text evidence="2">The sequence shown here is derived from an EMBL/GenBank/DDBJ whole genome shotgun (WGS) entry which is preliminary data.</text>
</comment>
<feature type="region of interest" description="Disordered" evidence="1">
    <location>
        <begin position="479"/>
        <end position="559"/>
    </location>
</feature>
<feature type="compositionally biased region" description="Basic and acidic residues" evidence="1">
    <location>
        <begin position="121"/>
        <end position="133"/>
    </location>
</feature>
<feature type="compositionally biased region" description="Polar residues" evidence="1">
    <location>
        <begin position="479"/>
        <end position="489"/>
    </location>
</feature>
<dbReference type="OrthoDB" id="783250at2759"/>
<keyword evidence="3" id="KW-1185">Reference proteome</keyword>
<dbReference type="Proteomes" id="UP000886998">
    <property type="component" value="Unassembled WGS sequence"/>
</dbReference>
<feature type="compositionally biased region" description="Pro residues" evidence="1">
    <location>
        <begin position="41"/>
        <end position="50"/>
    </location>
</feature>
<feature type="region of interest" description="Disordered" evidence="1">
    <location>
        <begin position="423"/>
        <end position="462"/>
    </location>
</feature>
<feature type="region of interest" description="Disordered" evidence="1">
    <location>
        <begin position="1"/>
        <end position="148"/>
    </location>
</feature>
<feature type="compositionally biased region" description="Basic residues" evidence="1">
    <location>
        <begin position="134"/>
        <end position="148"/>
    </location>
</feature>
<name>A0A8X6X6D4_9ARAC</name>
<dbReference type="EMBL" id="BMAV01005720">
    <property type="protein sequence ID" value="GFY47022.1"/>
    <property type="molecule type" value="Genomic_DNA"/>
</dbReference>
<evidence type="ECO:0000313" key="2">
    <source>
        <dbReference type="EMBL" id="GFY47022.1"/>
    </source>
</evidence>